<reference evidence="1 2" key="1">
    <citation type="journal article" date="2013" name="Genome Announc.">
        <title>Draft Genome Sequence of Indibacter alkaliphilus Strain LW1T, Isolated from Lonar Lake, a Haloalkaline Lake in the Buldana District of Maharashtra, India.</title>
        <authorList>
            <person name="Singh A."/>
            <person name="Kumar Jangir P."/>
            <person name="Sharma R."/>
            <person name="Singh A."/>
            <person name="Kumar Pinnaka A."/>
            <person name="Shivaji S."/>
        </authorList>
    </citation>
    <scope>NUCLEOTIDE SEQUENCE [LARGE SCALE GENOMIC DNA]</scope>
    <source>
        <strain evidence="2">CCUG 57479 / KCTC 22604 / LW1</strain>
    </source>
</reference>
<dbReference type="EMBL" id="ALWO02000052">
    <property type="protein sequence ID" value="EOZ92404.1"/>
    <property type="molecule type" value="Genomic_DNA"/>
</dbReference>
<dbReference type="AlphaFoldDB" id="S2D0J3"/>
<dbReference type="RefSeq" id="WP_009032776.1">
    <property type="nucleotide sequence ID" value="NZ_ALWO02000052.1"/>
</dbReference>
<evidence type="ECO:0000313" key="1">
    <source>
        <dbReference type="EMBL" id="EOZ92404.1"/>
    </source>
</evidence>
<dbReference type="InterPro" id="IPR025345">
    <property type="entry name" value="DUF4249"/>
</dbReference>
<dbReference type="Proteomes" id="UP000006073">
    <property type="component" value="Unassembled WGS sequence"/>
</dbReference>
<dbReference type="OrthoDB" id="922982at2"/>
<organism evidence="1 2">
    <name type="scientific">Indibacter alkaliphilus (strain CCUG 57479 / KCTC 22604 / LW1)</name>
    <dbReference type="NCBI Taxonomy" id="1189612"/>
    <lineage>
        <taxon>Bacteria</taxon>
        <taxon>Pseudomonadati</taxon>
        <taxon>Bacteroidota</taxon>
        <taxon>Cytophagia</taxon>
        <taxon>Cytophagales</taxon>
        <taxon>Cyclobacteriaceae</taxon>
    </lineage>
</organism>
<evidence type="ECO:0000313" key="2">
    <source>
        <dbReference type="Proteomes" id="UP000006073"/>
    </source>
</evidence>
<evidence type="ECO:0008006" key="3">
    <source>
        <dbReference type="Google" id="ProtNLM"/>
    </source>
</evidence>
<dbReference type="eggNOG" id="ENOG502ZBHJ">
    <property type="taxonomic scope" value="Bacteria"/>
</dbReference>
<dbReference type="Pfam" id="PF14054">
    <property type="entry name" value="DUF4249"/>
    <property type="match status" value="1"/>
</dbReference>
<gene>
    <name evidence="1" type="ORF">A33Q_4497</name>
</gene>
<sequence length="366" mass="41922">MKRFFFPFVLLVLLSTCIDPYGFNAELGEQALAVEGYITTIPGHQEIRLRRAEVFGPDYIGVNRPEGLATVLIKDDLGRVTRLVEQEQRGLYLTEEIFAAEIGRSYNLEIITQNKKRYISKAELVREVPKLDSVTYRAVRIPSTDLLNDDYGVQVLGHFQDPKGQDNYYFWRTMESDFVLIAEPDLENIGGGPAGLPPCPPCCEKICYHKDLPKPGNIFTVDDTEFDGLYQSRVIAFVEDNGLRFKDTYRLELQHMSVTQETQRYLQLIDQQLRLTGSVFDPPPANIRGNMISLDDPDELVLGQFFAVDMEQVQVYIQKSKLEFFRRPQTIVPRCCIHFLYQDPRTGYVAPLVPTTPPSDWNPPRN</sequence>
<comment type="caution">
    <text evidence="1">The sequence shown here is derived from an EMBL/GenBank/DDBJ whole genome shotgun (WGS) entry which is preliminary data.</text>
</comment>
<protein>
    <recommendedName>
        <fullName evidence="3">DUF4249 domain-containing protein</fullName>
    </recommendedName>
</protein>
<accession>S2D0J3</accession>
<proteinExistence type="predicted"/>
<keyword evidence="2" id="KW-1185">Reference proteome</keyword>
<name>S2D0J3_INDAL</name>
<dbReference type="STRING" id="1189612.A33Q_4497"/>